<comment type="caution">
    <text evidence="1">The sequence shown here is derived from an EMBL/GenBank/DDBJ whole genome shotgun (WGS) entry which is preliminary data.</text>
</comment>
<evidence type="ECO:0008006" key="3">
    <source>
        <dbReference type="Google" id="ProtNLM"/>
    </source>
</evidence>
<dbReference type="Pfam" id="PF26595">
    <property type="entry name" value="A_ENA"/>
    <property type="match status" value="1"/>
</dbReference>
<reference evidence="1 2" key="1">
    <citation type="submission" date="2020-08" db="EMBL/GenBank/DDBJ databases">
        <title>Genomic Encyclopedia of Type Strains, Phase III (KMG-III): the genomes of soil and plant-associated and newly described type strains.</title>
        <authorList>
            <person name="Whitman W."/>
        </authorList>
    </citation>
    <scope>NUCLEOTIDE SEQUENCE [LARGE SCALE GENOMIC DNA]</scope>
    <source>
        <strain evidence="1 2">CECT 5862</strain>
    </source>
</reference>
<name>A0A7W5B4P6_9BACL</name>
<proteinExistence type="predicted"/>
<dbReference type="Proteomes" id="UP000570361">
    <property type="component" value="Unassembled WGS sequence"/>
</dbReference>
<gene>
    <name evidence="1" type="ORF">FHS18_005744</name>
</gene>
<evidence type="ECO:0000313" key="2">
    <source>
        <dbReference type="Proteomes" id="UP000570361"/>
    </source>
</evidence>
<protein>
    <recommendedName>
        <fullName evidence="3">Restriction endonuclease subunit S</fullName>
    </recommendedName>
</protein>
<organism evidence="1 2">
    <name type="scientific">Paenibacillus phyllosphaerae</name>
    <dbReference type="NCBI Taxonomy" id="274593"/>
    <lineage>
        <taxon>Bacteria</taxon>
        <taxon>Bacillati</taxon>
        <taxon>Bacillota</taxon>
        <taxon>Bacilli</taxon>
        <taxon>Bacillales</taxon>
        <taxon>Paenibacillaceae</taxon>
        <taxon>Paenibacillus</taxon>
    </lineage>
</organism>
<keyword evidence="2" id="KW-1185">Reference proteome</keyword>
<accession>A0A7W5B4P6</accession>
<evidence type="ECO:0000313" key="1">
    <source>
        <dbReference type="EMBL" id="MBB3113631.1"/>
    </source>
</evidence>
<dbReference type="RefSeq" id="WP_183603703.1">
    <property type="nucleotide sequence ID" value="NZ_JACHXK010000020.1"/>
</dbReference>
<dbReference type="EMBL" id="JACHXK010000020">
    <property type="protein sequence ID" value="MBB3113631.1"/>
    <property type="molecule type" value="Genomic_DNA"/>
</dbReference>
<dbReference type="InterPro" id="IPR058705">
    <property type="entry name" value="A_ENA"/>
</dbReference>
<dbReference type="AlphaFoldDB" id="A0A7W5B4P6"/>
<sequence>MSRETAYARMLDASAKLQWNIALILDAKALEAEKVRSWLCNHVSTDAYGVQQDQLKDSLIVHDQVIEVIEGLTKLNQGMTSVLRAALRHDQERGGGYYGGGFSLGDRDE</sequence>